<dbReference type="EMBL" id="VSSQ01001297">
    <property type="protein sequence ID" value="MPM07071.1"/>
    <property type="molecule type" value="Genomic_DNA"/>
</dbReference>
<gene>
    <name evidence="1" type="ORF">SDC9_48536</name>
    <name evidence="2" type="ORF">SDC9_53376</name>
</gene>
<dbReference type="EMBL" id="VSSQ01000858">
    <property type="protein sequence ID" value="MPM02291.1"/>
    <property type="molecule type" value="Genomic_DNA"/>
</dbReference>
<sequence>MAELIPINDPSAKILVDLRKEFLELYTKHKYMVENDLLILNSIYLEKIGHLQLKLLQKQAEAARCKFKMMLLQAAVNRSERPDIDQIEQQVEAKMQNHYARINEQAMAMEAAKHVLSNLMSEEDSGKLKELFRLLCKRLHPDLNPDLTEEEQDLFVKVKAAYELKDITELQGILLYLDGTGSDNPLNLTPQERAERIKNLEKSINGLIVKIEELRMSFPFNIEEQIMDDNYIAGRQEEISAQCFAADNDIAQYKEIISLILDE</sequence>
<accession>A0A644WFM9</accession>
<reference evidence="1" key="1">
    <citation type="submission" date="2019-08" db="EMBL/GenBank/DDBJ databases">
        <authorList>
            <person name="Kucharzyk K."/>
            <person name="Murdoch R.W."/>
            <person name="Higgins S."/>
            <person name="Loffler F."/>
        </authorList>
    </citation>
    <scope>NUCLEOTIDE SEQUENCE</scope>
</reference>
<dbReference type="Gene3D" id="1.10.287.110">
    <property type="entry name" value="DnaJ domain"/>
    <property type="match status" value="1"/>
</dbReference>
<dbReference type="InterPro" id="IPR001623">
    <property type="entry name" value="DnaJ_domain"/>
</dbReference>
<name>A0A644WFM9_9ZZZZ</name>
<dbReference type="CDD" id="cd06257">
    <property type="entry name" value="DnaJ"/>
    <property type="match status" value="1"/>
</dbReference>
<dbReference type="InterPro" id="IPR036869">
    <property type="entry name" value="J_dom_sf"/>
</dbReference>
<evidence type="ECO:0000313" key="2">
    <source>
        <dbReference type="EMBL" id="MPM07071.1"/>
    </source>
</evidence>
<evidence type="ECO:0000313" key="1">
    <source>
        <dbReference type="EMBL" id="MPM02291.1"/>
    </source>
</evidence>
<dbReference type="SUPFAM" id="SSF46565">
    <property type="entry name" value="Chaperone J-domain"/>
    <property type="match status" value="1"/>
</dbReference>
<dbReference type="AlphaFoldDB" id="A0A644WFM9"/>
<protein>
    <recommendedName>
        <fullName evidence="3">J domain-containing protein</fullName>
    </recommendedName>
</protein>
<organism evidence="1">
    <name type="scientific">bioreactor metagenome</name>
    <dbReference type="NCBI Taxonomy" id="1076179"/>
    <lineage>
        <taxon>unclassified sequences</taxon>
        <taxon>metagenomes</taxon>
        <taxon>ecological metagenomes</taxon>
    </lineage>
</organism>
<evidence type="ECO:0008006" key="3">
    <source>
        <dbReference type="Google" id="ProtNLM"/>
    </source>
</evidence>
<comment type="caution">
    <text evidence="1">The sequence shown here is derived from an EMBL/GenBank/DDBJ whole genome shotgun (WGS) entry which is preliminary data.</text>
</comment>
<proteinExistence type="predicted"/>